<reference evidence="2" key="1">
    <citation type="journal article" date="2019" name="Int. J. Syst. Evol. Microbiol.">
        <title>The Global Catalogue of Microorganisms (GCM) 10K type strain sequencing project: providing services to taxonomists for standard genome sequencing and annotation.</title>
        <authorList>
            <consortium name="The Broad Institute Genomics Platform"/>
            <consortium name="The Broad Institute Genome Sequencing Center for Infectious Disease"/>
            <person name="Wu L."/>
            <person name="Ma J."/>
        </authorList>
    </citation>
    <scope>NUCLEOTIDE SEQUENCE [LARGE SCALE GENOMIC DNA]</scope>
    <source>
        <strain evidence="2">CGMCC 1.12477</strain>
    </source>
</reference>
<accession>A0ABW4TQL4</accession>
<name>A0ABW4TQL4_9ACTN</name>
<evidence type="ECO:0008006" key="3">
    <source>
        <dbReference type="Google" id="ProtNLM"/>
    </source>
</evidence>
<keyword evidence="2" id="KW-1185">Reference proteome</keyword>
<proteinExistence type="predicted"/>
<dbReference type="Proteomes" id="UP001597351">
    <property type="component" value="Unassembled WGS sequence"/>
</dbReference>
<dbReference type="EMBL" id="JBHUGD010000004">
    <property type="protein sequence ID" value="MFD1948960.1"/>
    <property type="molecule type" value="Genomic_DNA"/>
</dbReference>
<evidence type="ECO:0000313" key="2">
    <source>
        <dbReference type="Proteomes" id="UP001597351"/>
    </source>
</evidence>
<sequence length="127" mass="14661">MDVQWPAEDELAERLQVIRLAAKHLVGVNVYEHALVDLLQLLQSDRLPHSTAVDALLKLVRDWDWGAVELLEFSMRSLQWPEVREALAAHAAHGDDPRTRDLAQQVLQVFEPEWPDGEIYRTYRPQS</sequence>
<comment type="caution">
    <text evidence="1">The sequence shown here is derived from an EMBL/GenBank/DDBJ whole genome shotgun (WGS) entry which is preliminary data.</text>
</comment>
<organism evidence="1 2">
    <name type="scientific">Nocardioides aestuarii</name>
    <dbReference type="NCBI Taxonomy" id="252231"/>
    <lineage>
        <taxon>Bacteria</taxon>
        <taxon>Bacillati</taxon>
        <taxon>Actinomycetota</taxon>
        <taxon>Actinomycetes</taxon>
        <taxon>Propionibacteriales</taxon>
        <taxon>Nocardioidaceae</taxon>
        <taxon>Nocardioides</taxon>
    </lineage>
</organism>
<protein>
    <recommendedName>
        <fullName evidence="3">HEAT repeat domain-containing protein</fullName>
    </recommendedName>
</protein>
<dbReference type="RefSeq" id="WP_343921368.1">
    <property type="nucleotide sequence ID" value="NZ_BAAAJT010000003.1"/>
</dbReference>
<gene>
    <name evidence="1" type="ORF">ACFSDE_19305</name>
</gene>
<evidence type="ECO:0000313" key="1">
    <source>
        <dbReference type="EMBL" id="MFD1948960.1"/>
    </source>
</evidence>